<evidence type="ECO:0000256" key="4">
    <source>
        <dbReference type="ARBA" id="ARBA00012723"/>
    </source>
</evidence>
<comment type="caution">
    <text evidence="10">The sequence shown here is derived from an EMBL/GenBank/DDBJ whole genome shotgun (WGS) entry which is preliminary data.</text>
</comment>
<dbReference type="AlphaFoldDB" id="A0AAW1N1D0"/>
<protein>
    <recommendedName>
        <fullName evidence="4">protein disulfide-isomerase</fullName>
        <ecNumber evidence="4">5.3.4.1</ecNumber>
    </recommendedName>
</protein>
<organism evidence="10 11">
    <name type="scientific">Popillia japonica</name>
    <name type="common">Japanese beetle</name>
    <dbReference type="NCBI Taxonomy" id="7064"/>
    <lineage>
        <taxon>Eukaryota</taxon>
        <taxon>Metazoa</taxon>
        <taxon>Ecdysozoa</taxon>
        <taxon>Arthropoda</taxon>
        <taxon>Hexapoda</taxon>
        <taxon>Insecta</taxon>
        <taxon>Pterygota</taxon>
        <taxon>Neoptera</taxon>
        <taxon>Endopterygota</taxon>
        <taxon>Coleoptera</taxon>
        <taxon>Polyphaga</taxon>
        <taxon>Scarabaeiformia</taxon>
        <taxon>Scarabaeidae</taxon>
        <taxon>Rutelinae</taxon>
        <taxon>Popillia</taxon>
    </lineage>
</organism>
<accession>A0AAW1N1D0</accession>
<comment type="subcellular location">
    <subcellularLocation>
        <location evidence="2">Endoplasmic reticulum lumen</location>
    </subcellularLocation>
</comment>
<evidence type="ECO:0000256" key="1">
    <source>
        <dbReference type="ARBA" id="ARBA00001182"/>
    </source>
</evidence>
<dbReference type="InterPro" id="IPR036249">
    <property type="entry name" value="Thioredoxin-like_sf"/>
</dbReference>
<evidence type="ECO:0000313" key="10">
    <source>
        <dbReference type="EMBL" id="KAK9752469.1"/>
    </source>
</evidence>
<keyword evidence="5" id="KW-0256">Endoplasmic reticulum</keyword>
<dbReference type="Pfam" id="PF13848">
    <property type="entry name" value="Thioredoxin_6"/>
    <property type="match status" value="1"/>
</dbReference>
<dbReference type="SUPFAM" id="SSF52833">
    <property type="entry name" value="Thioredoxin-like"/>
    <property type="match status" value="4"/>
</dbReference>
<feature type="chain" id="PRO_5043508800" description="protein disulfide-isomerase" evidence="8">
    <location>
        <begin position="17"/>
        <end position="514"/>
    </location>
</feature>
<evidence type="ECO:0000256" key="5">
    <source>
        <dbReference type="ARBA" id="ARBA00022824"/>
    </source>
</evidence>
<gene>
    <name evidence="10" type="ORF">QE152_g4215</name>
</gene>
<keyword evidence="6" id="KW-0413">Isomerase</keyword>
<dbReference type="GO" id="GO:0006457">
    <property type="term" value="P:protein folding"/>
    <property type="evidence" value="ECO:0007669"/>
    <property type="project" value="TreeGrafter"/>
</dbReference>
<proteinExistence type="inferred from homology"/>
<reference evidence="10 11" key="1">
    <citation type="journal article" date="2024" name="BMC Genomics">
        <title>De novo assembly and annotation of Popillia japonica's genome with initial clues to its potential as an invasive pest.</title>
        <authorList>
            <person name="Cucini C."/>
            <person name="Boschi S."/>
            <person name="Funari R."/>
            <person name="Cardaioli E."/>
            <person name="Iannotti N."/>
            <person name="Marturano G."/>
            <person name="Paoli F."/>
            <person name="Bruttini M."/>
            <person name="Carapelli A."/>
            <person name="Frati F."/>
            <person name="Nardi F."/>
        </authorList>
    </citation>
    <scope>NUCLEOTIDE SEQUENCE [LARGE SCALE GENOMIC DNA]</scope>
    <source>
        <strain evidence="10">DMR45628</strain>
    </source>
</reference>
<dbReference type="PANTHER" id="PTHR18929:SF132">
    <property type="entry name" value="PROTEIN DISULFIDE-ISOMERASE A3"/>
    <property type="match status" value="1"/>
</dbReference>
<evidence type="ECO:0000256" key="8">
    <source>
        <dbReference type="SAM" id="SignalP"/>
    </source>
</evidence>
<evidence type="ECO:0000256" key="6">
    <source>
        <dbReference type="ARBA" id="ARBA00023235"/>
    </source>
</evidence>
<dbReference type="InterPro" id="IPR013766">
    <property type="entry name" value="Thioredoxin_domain"/>
</dbReference>
<keyword evidence="11" id="KW-1185">Reference proteome</keyword>
<comment type="similarity">
    <text evidence="3">Belongs to the protein disulfide isomerase family.</text>
</comment>
<feature type="domain" description="Thioredoxin" evidence="9">
    <location>
        <begin position="370"/>
        <end position="496"/>
    </location>
</feature>
<keyword evidence="8" id="KW-0732">Signal</keyword>
<evidence type="ECO:0000256" key="2">
    <source>
        <dbReference type="ARBA" id="ARBA00004319"/>
    </source>
</evidence>
<comment type="catalytic activity">
    <reaction evidence="1">
        <text>Catalyzes the rearrangement of -S-S- bonds in proteins.</text>
        <dbReference type="EC" id="5.3.4.1"/>
    </reaction>
</comment>
<sequence>MSSFFILFAFILPVFSENIEVLEYNDENFNEIKKYDISVGLFYSPDCTYCRKFMSHYDNAMSELEDYEPKIVFFKVNCLEDGKLVCEKESVPSYPHIKIYIDGEFAEEYDGERRTDSLVKYLKRNFGHSSNELLNIMDIEKLLDGIDYVVLGYFERFTGLQTAFMKASFVLKDKAKFGHITSSQLLNKFGLKNNVILFKPKHLHNKFEPENATYVGNKFGLKNNVILFKPKHLHNKFEPENATYVGYGDAQDLINFIQDNYHGLVGHRTKKNEGDFDLPIVIAYYEIDYEHSPKLTNYWRNRILLVAHKYRNVTFAVSCKFEFENDLWRLGLNSTAYDHPFILAIDTNDVFYMMEANFSVDVFGKFVEDFVAGKLKPYIKSEPLPDDNDDSVKILVGKNFYEIMHNDKDTFIQFYTPWCMVCLEFATAYEDLALEIGEDVVIAKMNVAANDYPTFISIKSYPTFYLSRKGMFDSPLFYNGTLELAEMIKFIAMHATYELRRYDRLGNLRSRMEL</sequence>
<dbReference type="Proteomes" id="UP001458880">
    <property type="component" value="Unassembled WGS sequence"/>
</dbReference>
<feature type="signal peptide" evidence="8">
    <location>
        <begin position="1"/>
        <end position="16"/>
    </location>
</feature>
<dbReference type="CDD" id="cd02961">
    <property type="entry name" value="PDI_a_family"/>
    <property type="match status" value="1"/>
</dbReference>
<feature type="domain" description="Thioredoxin" evidence="9">
    <location>
        <begin position="1"/>
        <end position="127"/>
    </location>
</feature>
<dbReference type="EC" id="5.3.4.1" evidence="4"/>
<dbReference type="GO" id="GO:0034976">
    <property type="term" value="P:response to endoplasmic reticulum stress"/>
    <property type="evidence" value="ECO:0007669"/>
    <property type="project" value="TreeGrafter"/>
</dbReference>
<dbReference type="PANTHER" id="PTHR18929">
    <property type="entry name" value="PROTEIN DISULFIDE ISOMERASE"/>
    <property type="match status" value="1"/>
</dbReference>
<keyword evidence="7" id="KW-0676">Redox-active center</keyword>
<evidence type="ECO:0000259" key="9">
    <source>
        <dbReference type="PROSITE" id="PS51352"/>
    </source>
</evidence>
<dbReference type="GO" id="GO:0003756">
    <property type="term" value="F:protein disulfide isomerase activity"/>
    <property type="evidence" value="ECO:0007669"/>
    <property type="project" value="UniProtKB-EC"/>
</dbReference>
<dbReference type="GO" id="GO:0005788">
    <property type="term" value="C:endoplasmic reticulum lumen"/>
    <property type="evidence" value="ECO:0007669"/>
    <property type="project" value="UniProtKB-SubCell"/>
</dbReference>
<dbReference type="PROSITE" id="PS51352">
    <property type="entry name" value="THIOREDOXIN_2"/>
    <property type="match status" value="2"/>
</dbReference>
<evidence type="ECO:0000256" key="7">
    <source>
        <dbReference type="ARBA" id="ARBA00023284"/>
    </source>
</evidence>
<evidence type="ECO:0000313" key="11">
    <source>
        <dbReference type="Proteomes" id="UP001458880"/>
    </source>
</evidence>
<name>A0AAW1N1D0_POPJA</name>
<dbReference type="Pfam" id="PF00085">
    <property type="entry name" value="Thioredoxin"/>
    <property type="match status" value="2"/>
</dbReference>
<dbReference type="EMBL" id="JASPKY010000020">
    <property type="protein sequence ID" value="KAK9752469.1"/>
    <property type="molecule type" value="Genomic_DNA"/>
</dbReference>
<evidence type="ECO:0000256" key="3">
    <source>
        <dbReference type="ARBA" id="ARBA00006347"/>
    </source>
</evidence>
<dbReference type="Gene3D" id="3.40.30.10">
    <property type="entry name" value="Glutaredoxin"/>
    <property type="match status" value="5"/>
</dbReference>